<comment type="caution">
    <text evidence="2">The sequence shown here is derived from an EMBL/GenBank/DDBJ whole genome shotgun (WGS) entry which is preliminary data.</text>
</comment>
<keyword evidence="1" id="KW-1133">Transmembrane helix</keyword>
<reference evidence="2 3" key="1">
    <citation type="submission" date="2016-07" db="EMBL/GenBank/DDBJ databases">
        <title>Pervasive Adenine N6-methylation of Active Genes in Fungi.</title>
        <authorList>
            <consortium name="DOE Joint Genome Institute"/>
            <person name="Mondo S.J."/>
            <person name="Dannebaum R.O."/>
            <person name="Kuo R.C."/>
            <person name="Labutti K."/>
            <person name="Haridas S."/>
            <person name="Kuo A."/>
            <person name="Salamov A."/>
            <person name="Ahrendt S.R."/>
            <person name="Lipzen A."/>
            <person name="Sullivan W."/>
            <person name="Andreopoulos W.B."/>
            <person name="Clum A."/>
            <person name="Lindquist E."/>
            <person name="Daum C."/>
            <person name="Ramamoorthy G.K."/>
            <person name="Gryganskyi A."/>
            <person name="Culley D."/>
            <person name="Magnuson J.K."/>
            <person name="James T.Y."/>
            <person name="O'Malley M.A."/>
            <person name="Stajich J.E."/>
            <person name="Spatafora J.W."/>
            <person name="Visel A."/>
            <person name="Grigoriev I.V."/>
        </authorList>
    </citation>
    <scope>NUCLEOTIDE SEQUENCE [LARGE SCALE GENOMIC DNA]</scope>
    <source>
        <strain evidence="2 3">NRRL 1336</strain>
    </source>
</reference>
<gene>
    <name evidence="2" type="ORF">BCR42DRAFT_390807</name>
</gene>
<feature type="transmembrane region" description="Helical" evidence="1">
    <location>
        <begin position="42"/>
        <end position="62"/>
    </location>
</feature>
<keyword evidence="3" id="KW-1185">Reference proteome</keyword>
<name>A0A1X2ILP7_9FUNG</name>
<dbReference type="AlphaFoldDB" id="A0A1X2ILP7"/>
<evidence type="ECO:0000313" key="2">
    <source>
        <dbReference type="EMBL" id="ORZ18698.1"/>
    </source>
</evidence>
<accession>A0A1X2ILP7</accession>
<proteinExistence type="predicted"/>
<evidence type="ECO:0000313" key="3">
    <source>
        <dbReference type="Proteomes" id="UP000193560"/>
    </source>
</evidence>
<protein>
    <submittedName>
        <fullName evidence="2">Uncharacterized protein</fullName>
    </submittedName>
</protein>
<dbReference type="Proteomes" id="UP000193560">
    <property type="component" value="Unassembled WGS sequence"/>
</dbReference>
<keyword evidence="1" id="KW-0472">Membrane</keyword>
<sequence>MELEDLQLKDSYIANYNEKSIAAAWTTVELLQPFYGRGMRFLLAYFLDFLLPWSLLVSLYGVTMCPSMNGMRFSRTCLGASAYSMLWCLVVGCGDERDGSSNSRFFDRKIWWQLGV</sequence>
<organism evidence="2 3">
    <name type="scientific">Absidia repens</name>
    <dbReference type="NCBI Taxonomy" id="90262"/>
    <lineage>
        <taxon>Eukaryota</taxon>
        <taxon>Fungi</taxon>
        <taxon>Fungi incertae sedis</taxon>
        <taxon>Mucoromycota</taxon>
        <taxon>Mucoromycotina</taxon>
        <taxon>Mucoromycetes</taxon>
        <taxon>Mucorales</taxon>
        <taxon>Cunninghamellaceae</taxon>
        <taxon>Absidia</taxon>
    </lineage>
</organism>
<dbReference type="EMBL" id="MCGE01000008">
    <property type="protein sequence ID" value="ORZ18698.1"/>
    <property type="molecule type" value="Genomic_DNA"/>
</dbReference>
<keyword evidence="1" id="KW-0812">Transmembrane</keyword>
<evidence type="ECO:0000256" key="1">
    <source>
        <dbReference type="SAM" id="Phobius"/>
    </source>
</evidence>